<accession>A0A8G0LNB7</accession>
<name>A0A8G0LNB7_9HYPO</name>
<keyword evidence="2" id="KW-1185">Reference proteome</keyword>
<proteinExistence type="predicted"/>
<dbReference type="Proteomes" id="UP000826661">
    <property type="component" value="Chromosome V"/>
</dbReference>
<gene>
    <name evidence="1" type="ORF">H0G86_010190</name>
</gene>
<dbReference type="AlphaFoldDB" id="A0A8G0LNB7"/>
<sequence>MADTTAIPQLALEVNASPRLSLTLPYDIEFTLRRVDDNSDRPCIVRWSPGVEAFSAAGLELWRHTNHENGDSLVRVQVDYSDGAKLAEATPRLVVQGREPFLRELWPGGSGRHVRFTAPLHERYHKGLIEGERYDLVWPGGEVAMWDWGTKRENVGRELRVDAGQPPLHVPAGCRVSFTAAAEAVPWPGRAACEARDGFLLANVEERWWRNQHLWQQENGAKRLEAIAEGERVPSTPFISTTLECPSTVIRGQSFDITLKVTYEGLVSDTHKLDLTHRCITFHTYDFQFPSGLREGFRLRRQRRPETSISSHDDDKWVEFNIPDDEAFLIADDPPVVVRVGDDLDNFVTLRVGETWTFTKRFDWSSLPDDAVPGDVFSLVFQGTTVDWWDWGSQEHEHRDTVVKLPCWIVGPVVDPTNNGGRPRLVVPGSARTAEFTVVVSK</sequence>
<evidence type="ECO:0000313" key="2">
    <source>
        <dbReference type="Proteomes" id="UP000826661"/>
    </source>
</evidence>
<reference evidence="1 2" key="1">
    <citation type="journal article" date="2021" name="BMC Genomics">
        <title>Telomere-to-telomere genome assembly of asparaginase-producing Trichoderma simmonsii.</title>
        <authorList>
            <person name="Chung D."/>
            <person name="Kwon Y.M."/>
            <person name="Yang Y."/>
        </authorList>
    </citation>
    <scope>NUCLEOTIDE SEQUENCE [LARGE SCALE GENOMIC DNA]</scope>
    <source>
        <strain evidence="1 2">GH-Sj1</strain>
    </source>
</reference>
<organism evidence="1 2">
    <name type="scientific">Trichoderma simmonsii</name>
    <dbReference type="NCBI Taxonomy" id="1491479"/>
    <lineage>
        <taxon>Eukaryota</taxon>
        <taxon>Fungi</taxon>
        <taxon>Dikarya</taxon>
        <taxon>Ascomycota</taxon>
        <taxon>Pezizomycotina</taxon>
        <taxon>Sordariomycetes</taxon>
        <taxon>Hypocreomycetidae</taxon>
        <taxon>Hypocreales</taxon>
        <taxon>Hypocreaceae</taxon>
        <taxon>Trichoderma</taxon>
    </lineage>
</organism>
<protein>
    <submittedName>
        <fullName evidence="1">Uncharacterized protein</fullName>
    </submittedName>
</protein>
<dbReference type="EMBL" id="CP075868">
    <property type="protein sequence ID" value="QYT03220.1"/>
    <property type="molecule type" value="Genomic_DNA"/>
</dbReference>
<evidence type="ECO:0000313" key="1">
    <source>
        <dbReference type="EMBL" id="QYT03220.1"/>
    </source>
</evidence>